<dbReference type="InterPro" id="IPR031487">
    <property type="entry name" value="DUF4687"/>
</dbReference>
<proteinExistence type="predicted"/>
<dbReference type="PANTHER" id="PTHR16445">
    <property type="entry name" value="SIMILAR TO HYPOTHETICAL PROTEIN FLJ20010"/>
    <property type="match status" value="1"/>
</dbReference>
<organism evidence="2 3">
    <name type="scientific">Galeopterus variegatus</name>
    <name type="common">Malayan flying lemur</name>
    <name type="synonym">Cynocephalus variegatus</name>
    <dbReference type="NCBI Taxonomy" id="482537"/>
    <lineage>
        <taxon>Eukaryota</taxon>
        <taxon>Metazoa</taxon>
        <taxon>Chordata</taxon>
        <taxon>Craniata</taxon>
        <taxon>Vertebrata</taxon>
        <taxon>Euteleostomi</taxon>
        <taxon>Mammalia</taxon>
        <taxon>Eutheria</taxon>
        <taxon>Euarchontoglires</taxon>
        <taxon>Dermoptera</taxon>
        <taxon>Cynocephalidae</taxon>
        <taxon>Galeopterus</taxon>
    </lineage>
</organism>
<dbReference type="Proteomes" id="UP000694923">
    <property type="component" value="Unplaced"/>
</dbReference>
<evidence type="ECO:0000313" key="3">
    <source>
        <dbReference type="RefSeq" id="XP_008576048.1"/>
    </source>
</evidence>
<evidence type="ECO:0000313" key="2">
    <source>
        <dbReference type="Proteomes" id="UP000694923"/>
    </source>
</evidence>
<keyword evidence="2" id="KW-1185">Reference proteome</keyword>
<dbReference type="Pfam" id="PF15747">
    <property type="entry name" value="DUF4687"/>
    <property type="match status" value="1"/>
</dbReference>
<feature type="region of interest" description="Disordered" evidence="1">
    <location>
        <begin position="63"/>
        <end position="95"/>
    </location>
</feature>
<reference evidence="3" key="1">
    <citation type="submission" date="2025-08" db="UniProtKB">
        <authorList>
            <consortium name="RefSeq"/>
        </authorList>
    </citation>
    <scope>IDENTIFICATION</scope>
</reference>
<sequence>MALNSVSLCAGDHGNRVTFRASHGDPSPSASAYAMVSGDSFLVARPEGIHPGCQQAVRPSVLPESRRVTGGGRSPTPLIKGRELDGRSRSRQARFSPYPSAGVKLDLLRSVLHQRLIAFGMVVAAQISV</sequence>
<name>A0ABM0R607_GALVR</name>
<dbReference type="PANTHER" id="PTHR16445:SF0">
    <property type="entry name" value="GENE 5617-RELATED"/>
    <property type="match status" value="1"/>
</dbReference>
<accession>A0ABM0R607</accession>
<dbReference type="RefSeq" id="XP_008576048.1">
    <property type="nucleotide sequence ID" value="XM_008577826.1"/>
</dbReference>
<protein>
    <submittedName>
        <fullName evidence="3">Uncharacterized protein C11orf71 homolog</fullName>
    </submittedName>
</protein>
<gene>
    <name evidence="3" type="primary">LOC103594592</name>
</gene>
<evidence type="ECO:0000256" key="1">
    <source>
        <dbReference type="SAM" id="MobiDB-lite"/>
    </source>
</evidence>
<dbReference type="GeneID" id="103594592"/>